<keyword evidence="1" id="KW-0175">Coiled coil</keyword>
<feature type="region of interest" description="Disordered" evidence="2">
    <location>
        <begin position="1"/>
        <end position="34"/>
    </location>
</feature>
<feature type="domain" description="PUB" evidence="3">
    <location>
        <begin position="285"/>
        <end position="360"/>
    </location>
</feature>
<dbReference type="SMART" id="SM00580">
    <property type="entry name" value="PUG"/>
    <property type="match status" value="1"/>
</dbReference>
<dbReference type="InterPro" id="IPR036339">
    <property type="entry name" value="PUB-like_dom_sf"/>
</dbReference>
<accession>A0A0N1I208</accession>
<dbReference type="OMA" id="LLRWCGF"/>
<reference evidence="4 5" key="1">
    <citation type="journal article" date="2015" name="PLoS Pathog.">
        <title>Leptomonas seymouri: Adaptations to the Dixenous Life Cycle Analyzed by Genome Sequencing, Transcriptome Profiling and Co-infection with Leishmania donovani.</title>
        <authorList>
            <person name="Kraeva N."/>
            <person name="Butenko A."/>
            <person name="Hlavacova J."/>
            <person name="Kostygov A."/>
            <person name="Myskova J."/>
            <person name="Grybchuk D."/>
            <person name="Lestinova T."/>
            <person name="Votypka J."/>
            <person name="Volf P."/>
            <person name="Opperdoes F."/>
            <person name="Flegontov P."/>
            <person name="Lukes J."/>
            <person name="Yurchenko V."/>
        </authorList>
    </citation>
    <scope>NUCLEOTIDE SEQUENCE [LARGE SCALE GENOMIC DNA]</scope>
    <source>
        <strain evidence="4 5">ATCC 30220</strain>
    </source>
</reference>
<dbReference type="OrthoDB" id="49605at2759"/>
<evidence type="ECO:0000313" key="4">
    <source>
        <dbReference type="EMBL" id="KPI84488.1"/>
    </source>
</evidence>
<dbReference type="Gene3D" id="1.20.58.2190">
    <property type="match status" value="1"/>
</dbReference>
<dbReference type="VEuPathDB" id="TriTrypDB:Lsey_0254_0050"/>
<dbReference type="PANTHER" id="PTHR46713:SF1">
    <property type="entry name" value="F13M7.16 PROTEIN"/>
    <property type="match status" value="1"/>
</dbReference>
<feature type="compositionally biased region" description="Polar residues" evidence="2">
    <location>
        <begin position="1"/>
        <end position="10"/>
    </location>
</feature>
<name>A0A0N1I208_LEPSE</name>
<dbReference type="AlphaFoldDB" id="A0A0N1I208"/>
<evidence type="ECO:0000313" key="5">
    <source>
        <dbReference type="Proteomes" id="UP000038009"/>
    </source>
</evidence>
<keyword evidence="5" id="KW-1185">Reference proteome</keyword>
<dbReference type="EMBL" id="LJSK01000254">
    <property type="protein sequence ID" value="KPI84488.1"/>
    <property type="molecule type" value="Genomic_DNA"/>
</dbReference>
<gene>
    <name evidence="4" type="ORF">ABL78_6451</name>
</gene>
<evidence type="ECO:0000256" key="1">
    <source>
        <dbReference type="SAM" id="Coils"/>
    </source>
</evidence>
<sequence>MSFDANTTAPNAWKAGSSPPPSPSSSDENSDRNTYSVSQSLFDALVAKGFSENAIKKSIVAGCIDDATCTRWIQMHEGHPELDTPLEAGVEVVVKAKRVLTEAEREAKVRELQERIKQKKEEEKEELQRKERERLDMMRKMAQMKNEMEDVRRKMDLEEARREKAADLQARRRVTVQIAADRLRRKGVPMAEAYERAEREFEEAAERGRAEAAEKLARLKKSVTCSAAKLPNSSAEDGAADVWDLSAIAASASAEANLDKIFADTAAASAEELVAGIQQHTAHAQVEECLRTLRIIFSNIIADPFDIKKRTLRVSTKTFREAVLPIDDATRLLRWCGFDLSTDANGGHTVCLSTVVIRKLRHALALLSS</sequence>
<dbReference type="Proteomes" id="UP000038009">
    <property type="component" value="Unassembled WGS sequence"/>
</dbReference>
<comment type="caution">
    <text evidence="4">The sequence shown here is derived from an EMBL/GenBank/DDBJ whole genome shotgun (WGS) entry which is preliminary data.</text>
</comment>
<dbReference type="SUPFAM" id="SSF143503">
    <property type="entry name" value="PUG domain-like"/>
    <property type="match status" value="1"/>
</dbReference>
<dbReference type="Pfam" id="PF09409">
    <property type="entry name" value="PUB"/>
    <property type="match status" value="1"/>
</dbReference>
<dbReference type="CDD" id="cd09212">
    <property type="entry name" value="PUB"/>
    <property type="match status" value="1"/>
</dbReference>
<evidence type="ECO:0000256" key="2">
    <source>
        <dbReference type="SAM" id="MobiDB-lite"/>
    </source>
</evidence>
<proteinExistence type="predicted"/>
<dbReference type="PANTHER" id="PTHR46713">
    <property type="entry name" value="F13M7.16 PROTEIN"/>
    <property type="match status" value="1"/>
</dbReference>
<evidence type="ECO:0000259" key="3">
    <source>
        <dbReference type="Pfam" id="PF09409"/>
    </source>
</evidence>
<dbReference type="InterPro" id="IPR018997">
    <property type="entry name" value="PUB_domain"/>
</dbReference>
<feature type="coiled-coil region" evidence="1">
    <location>
        <begin position="102"/>
        <end position="222"/>
    </location>
</feature>
<organism evidence="4 5">
    <name type="scientific">Leptomonas seymouri</name>
    <dbReference type="NCBI Taxonomy" id="5684"/>
    <lineage>
        <taxon>Eukaryota</taxon>
        <taxon>Discoba</taxon>
        <taxon>Euglenozoa</taxon>
        <taxon>Kinetoplastea</taxon>
        <taxon>Metakinetoplastina</taxon>
        <taxon>Trypanosomatida</taxon>
        <taxon>Trypanosomatidae</taxon>
        <taxon>Leishmaniinae</taxon>
        <taxon>Leptomonas</taxon>
    </lineage>
</organism>
<protein>
    <recommendedName>
        <fullName evidence="3">PUB domain-containing protein</fullName>
    </recommendedName>
</protein>